<dbReference type="InterPro" id="IPR007760">
    <property type="entry name" value="Mn_catalase"/>
</dbReference>
<evidence type="ECO:0000256" key="2">
    <source>
        <dbReference type="PIRSR" id="PIRSR607760-1"/>
    </source>
</evidence>
<organism evidence="4 5">
    <name type="scientific">Sulfoacidibacillus thermotolerans</name>
    <name type="common">Acidibacillus sulfuroxidans</name>
    <dbReference type="NCBI Taxonomy" id="1765684"/>
    <lineage>
        <taxon>Bacteria</taxon>
        <taxon>Bacillati</taxon>
        <taxon>Bacillota</taxon>
        <taxon>Bacilli</taxon>
        <taxon>Bacillales</taxon>
        <taxon>Alicyclobacillaceae</taxon>
        <taxon>Sulfoacidibacillus</taxon>
    </lineage>
</organism>
<comment type="cofactor">
    <cofactor evidence="2">
        <name>Mn(2+)</name>
        <dbReference type="ChEBI" id="CHEBI:29035"/>
    </cofactor>
    <text evidence="2">Binds 2 manganese ions per subunit.</text>
</comment>
<dbReference type="Pfam" id="PF05067">
    <property type="entry name" value="Mn_catalase"/>
    <property type="match status" value="1"/>
</dbReference>
<feature type="binding site" evidence="3">
    <location>
        <position position="59"/>
    </location>
    <ligand>
        <name>Ca(2+)</name>
        <dbReference type="ChEBI" id="CHEBI:29108"/>
    </ligand>
</feature>
<reference evidence="4 5" key="1">
    <citation type="submission" date="2016-11" db="EMBL/GenBank/DDBJ databases">
        <title>Comparative genomics of Acidibacillus ferroxidans species.</title>
        <authorList>
            <person name="Oliveira G."/>
            <person name="Nunes G."/>
            <person name="Oliveira R."/>
            <person name="Araujo F."/>
            <person name="Salim A."/>
            <person name="Scholte L."/>
            <person name="Morais D."/>
            <person name="Nancucheo I."/>
            <person name="Johnson D.B."/>
            <person name="Grail B."/>
            <person name="Bittencourt J."/>
            <person name="Valadares R."/>
        </authorList>
    </citation>
    <scope>NUCLEOTIDE SEQUENCE [LARGE SCALE GENOMIC DNA]</scope>
    <source>
        <strain evidence="4 5">Y002</strain>
    </source>
</reference>
<evidence type="ECO:0000313" key="4">
    <source>
        <dbReference type="EMBL" id="PWI58156.1"/>
    </source>
</evidence>
<evidence type="ECO:0000256" key="3">
    <source>
        <dbReference type="PIRSR" id="PIRSR607760-2"/>
    </source>
</evidence>
<comment type="cofactor">
    <cofactor evidence="3">
        <name>Ca(2+)</name>
        <dbReference type="ChEBI" id="CHEBI:29108"/>
    </cofactor>
    <text evidence="3">Binds 1 Ca(2+) ion per subunit.</text>
</comment>
<proteinExistence type="inferred from homology"/>
<keyword evidence="2" id="KW-0464">Manganese</keyword>
<keyword evidence="3" id="KW-0106">Calcium</keyword>
<dbReference type="InterPro" id="IPR009078">
    <property type="entry name" value="Ferritin-like_SF"/>
</dbReference>
<name>A0A2U3DA53_SULT2</name>
<dbReference type="EMBL" id="MPDK01000005">
    <property type="protein sequence ID" value="PWI58156.1"/>
    <property type="molecule type" value="Genomic_DNA"/>
</dbReference>
<dbReference type="OrthoDB" id="9800585at2"/>
<keyword evidence="5" id="KW-1185">Reference proteome</keyword>
<feature type="binding site" evidence="2">
    <location>
        <position position="168"/>
    </location>
    <ligand>
        <name>Mn(2+)</name>
        <dbReference type="ChEBI" id="CHEBI:29035"/>
        <label>1</label>
    </ligand>
</feature>
<keyword evidence="4" id="KW-0167">Capsid protein</keyword>
<evidence type="ECO:0000256" key="1">
    <source>
        <dbReference type="ARBA" id="ARBA00007644"/>
    </source>
</evidence>
<comment type="caution">
    <text evidence="4">The sequence shown here is derived from an EMBL/GenBank/DDBJ whole genome shotgun (WGS) entry which is preliminary data.</text>
</comment>
<dbReference type="CDD" id="cd01051">
    <property type="entry name" value="Mn_catalase"/>
    <property type="match status" value="1"/>
</dbReference>
<feature type="binding site" evidence="2">
    <location>
        <position position="67"/>
    </location>
    <ligand>
        <name>Mn(2+)</name>
        <dbReference type="ChEBI" id="CHEBI:29035"/>
        <label>1</label>
    </ligand>
</feature>
<feature type="binding site" evidence="2">
    <location>
        <position position="64"/>
    </location>
    <ligand>
        <name>Mn(2+)</name>
        <dbReference type="ChEBI" id="CHEBI:29035"/>
        <label>1</label>
    </ligand>
</feature>
<dbReference type="GO" id="GO:0046872">
    <property type="term" value="F:metal ion binding"/>
    <property type="evidence" value="ECO:0007669"/>
    <property type="project" value="UniProtKB-KW"/>
</dbReference>
<keyword evidence="4" id="KW-0946">Virion</keyword>
<feature type="binding site" evidence="2">
    <location>
        <position position="35"/>
    </location>
    <ligand>
        <name>Mn(2+)</name>
        <dbReference type="ChEBI" id="CHEBI:29035"/>
        <label>1</label>
    </ligand>
</feature>
<accession>A0A2U3DA53</accession>
<dbReference type="Proteomes" id="UP000245380">
    <property type="component" value="Unassembled WGS sequence"/>
</dbReference>
<gene>
    <name evidence="4" type="ORF">BM613_04250</name>
</gene>
<dbReference type="Gene3D" id="1.20.1260.10">
    <property type="match status" value="1"/>
</dbReference>
<dbReference type="SUPFAM" id="SSF47240">
    <property type="entry name" value="Ferritin-like"/>
    <property type="match status" value="1"/>
</dbReference>
<dbReference type="InterPro" id="IPR039377">
    <property type="entry name" value="Mn_catalase_dom"/>
</dbReference>
<dbReference type="AlphaFoldDB" id="A0A2U3DA53"/>
<evidence type="ECO:0000313" key="5">
    <source>
        <dbReference type="Proteomes" id="UP000245380"/>
    </source>
</evidence>
<sequence length="189" mass="21730">MWIYEKKLQYPVKVSKCDPQMAKYLIEQYGGADGELAAALRYLNQRYTIPDKIIALLTDIGTEELAHLEMIATMIYKLTKDATPEQLRVAGLGEHYANHGVSLFYENAAGNPFTATYIQSKGDPITDLYEDIAAEEKARATYQWLINLTDDVDLKDSLSFLRQREIIHAIRFREAVEILKDYQEEKKIF</sequence>
<dbReference type="InterPro" id="IPR012347">
    <property type="entry name" value="Ferritin-like"/>
</dbReference>
<feature type="binding site" evidence="2">
    <location>
        <position position="135"/>
    </location>
    <ligand>
        <name>Mn(2+)</name>
        <dbReference type="ChEBI" id="CHEBI:29035"/>
        <label>1</label>
    </ligand>
</feature>
<keyword evidence="2" id="KW-0479">Metal-binding</keyword>
<protein>
    <submittedName>
        <fullName evidence="4">Spore coat protein CotJC</fullName>
    </submittedName>
</protein>
<comment type="similarity">
    <text evidence="1">Belongs to the manganese catalase family.</text>
</comment>
<dbReference type="RefSeq" id="WP_109429942.1">
    <property type="nucleotide sequence ID" value="NZ_MPDK01000005.1"/>
</dbReference>